<name>A0AAE4AUS3_9HYPH</name>
<dbReference type="Proteomes" id="UP001229244">
    <property type="component" value="Unassembled WGS sequence"/>
</dbReference>
<dbReference type="AlphaFoldDB" id="A0AAE4AUS3"/>
<evidence type="ECO:0000313" key="1">
    <source>
        <dbReference type="EMBL" id="MDQ0317758.1"/>
    </source>
</evidence>
<dbReference type="EMBL" id="JAUSUL010000008">
    <property type="protein sequence ID" value="MDQ0317758.1"/>
    <property type="molecule type" value="Genomic_DNA"/>
</dbReference>
<keyword evidence="2" id="KW-1185">Reference proteome</keyword>
<comment type="caution">
    <text evidence="1">The sequence shown here is derived from an EMBL/GenBank/DDBJ whole genome shotgun (WGS) entry which is preliminary data.</text>
</comment>
<proteinExistence type="predicted"/>
<dbReference type="RefSeq" id="WP_306887684.1">
    <property type="nucleotide sequence ID" value="NZ_JAUSUL010000008.1"/>
</dbReference>
<sequence length="148" mass="16844">MTDTIEDVTTTETSGPPRYSVQWADIDVGDEKTLGDLKTVEECDDALARLTQAIITIEGQIELSVNGVEDRSIAWRAKARKALQWKKHARKSVEQLRAELRFERKVAAINNRDHLILEEFRALLPEDQFLKVLRSAAAKNPTAFEVRR</sequence>
<organism evidence="1 2">
    <name type="scientific">Amorphus orientalis</name>
    <dbReference type="NCBI Taxonomy" id="649198"/>
    <lineage>
        <taxon>Bacteria</taxon>
        <taxon>Pseudomonadati</taxon>
        <taxon>Pseudomonadota</taxon>
        <taxon>Alphaproteobacteria</taxon>
        <taxon>Hyphomicrobiales</taxon>
        <taxon>Amorphaceae</taxon>
        <taxon>Amorphus</taxon>
    </lineage>
</organism>
<evidence type="ECO:0000313" key="2">
    <source>
        <dbReference type="Proteomes" id="UP001229244"/>
    </source>
</evidence>
<gene>
    <name evidence="1" type="ORF">J2S73_004245</name>
</gene>
<accession>A0AAE4AUS3</accession>
<reference evidence="1" key="1">
    <citation type="submission" date="2023-07" db="EMBL/GenBank/DDBJ databases">
        <title>Genomic Encyclopedia of Type Strains, Phase IV (KMG-IV): sequencing the most valuable type-strain genomes for metagenomic binning, comparative biology and taxonomic classification.</title>
        <authorList>
            <person name="Goeker M."/>
        </authorList>
    </citation>
    <scope>NUCLEOTIDE SEQUENCE</scope>
    <source>
        <strain evidence="1">DSM 21202</strain>
    </source>
</reference>
<protein>
    <submittedName>
        <fullName evidence="1">Uncharacterized protein</fullName>
    </submittedName>
</protein>